<dbReference type="Pfam" id="PF11575">
    <property type="entry name" value="FhuF_C"/>
    <property type="match status" value="1"/>
</dbReference>
<name>A0A3A4B252_9ACTN</name>
<keyword evidence="3" id="KW-1185">Reference proteome</keyword>
<organism evidence="2 3">
    <name type="scientific">Bailinhaonella thermotolerans</name>
    <dbReference type="NCBI Taxonomy" id="1070861"/>
    <lineage>
        <taxon>Bacteria</taxon>
        <taxon>Bacillati</taxon>
        <taxon>Actinomycetota</taxon>
        <taxon>Actinomycetes</taxon>
        <taxon>Streptosporangiales</taxon>
        <taxon>Streptosporangiaceae</taxon>
        <taxon>Bailinhaonella</taxon>
    </lineage>
</organism>
<feature type="domain" description="Ferric siderophore reductase C-terminal" evidence="1">
    <location>
        <begin position="210"/>
        <end position="230"/>
    </location>
</feature>
<dbReference type="GO" id="GO:0051537">
    <property type="term" value="F:2 iron, 2 sulfur cluster binding"/>
    <property type="evidence" value="ECO:0007669"/>
    <property type="project" value="InterPro"/>
</dbReference>
<protein>
    <submittedName>
        <fullName evidence="2">(2Fe-2S)-binding protein</fullName>
    </submittedName>
</protein>
<proteinExistence type="predicted"/>
<evidence type="ECO:0000259" key="1">
    <source>
        <dbReference type="Pfam" id="PF11575"/>
    </source>
</evidence>
<dbReference type="OrthoDB" id="3290158at2"/>
<evidence type="ECO:0000313" key="2">
    <source>
        <dbReference type="EMBL" id="RJL35815.1"/>
    </source>
</evidence>
<dbReference type="EMBL" id="QZEY01000001">
    <property type="protein sequence ID" value="RJL35815.1"/>
    <property type="molecule type" value="Genomic_DNA"/>
</dbReference>
<comment type="caution">
    <text evidence="2">The sequence shown here is derived from an EMBL/GenBank/DDBJ whole genome shotgun (WGS) entry which is preliminary data.</text>
</comment>
<dbReference type="Proteomes" id="UP000265768">
    <property type="component" value="Unassembled WGS sequence"/>
</dbReference>
<dbReference type="AlphaFoldDB" id="A0A3A4B252"/>
<reference evidence="2 3" key="1">
    <citation type="submission" date="2018-09" db="EMBL/GenBank/DDBJ databases">
        <title>YIM 75507 draft genome.</title>
        <authorList>
            <person name="Tang S."/>
            <person name="Feng Y."/>
        </authorList>
    </citation>
    <scope>NUCLEOTIDE SEQUENCE [LARGE SCALE GENOMIC DNA]</scope>
    <source>
        <strain evidence="2 3">YIM 75507</strain>
    </source>
</reference>
<evidence type="ECO:0000313" key="3">
    <source>
        <dbReference type="Proteomes" id="UP000265768"/>
    </source>
</evidence>
<accession>A0A3A4B252</accession>
<dbReference type="RefSeq" id="WP_119924788.1">
    <property type="nucleotide sequence ID" value="NZ_QZEY01000001.1"/>
</dbReference>
<sequence length="233" mass="24155">MFGFTRGLRPAPDTVRAALADAAGLGPFFTLTLGGPDEGWHPVRLSYARGMSDLVTRTAAGYGTGEVRVAASIVQLGHAARLWSPLLACAAMHGVVPDLTALQRADEGTALRLPAPAGRLAGDLDQATGLLYRIVVNEHLEPLAAGLRVKIAPRLLYGNAASALAGAAHAALTARPGLRVPLTRLTTALLGTGRLAGLGEITGPGLTFRRRTCCLYYRVPGGAKCGDCALTAR</sequence>
<dbReference type="InterPro" id="IPR024726">
    <property type="entry name" value="FhuF_C"/>
</dbReference>
<gene>
    <name evidence="2" type="ORF">D5H75_03275</name>
</gene>